<accession>A0ABQ0I559</accession>
<gene>
    <name evidence="1" type="ORF">GAGA_1596</name>
</gene>
<comment type="caution">
    <text evidence="1">The sequence shown here is derived from an EMBL/GenBank/DDBJ whole genome shotgun (WGS) entry which is preliminary data.</text>
</comment>
<protein>
    <submittedName>
        <fullName evidence="1">Uncharacterized protein</fullName>
    </submittedName>
</protein>
<reference evidence="1 2" key="1">
    <citation type="journal article" date="2014" name="Environ. Microbiol.">
        <title>Comparative genomics of the marine bacterial genus Glaciecola reveals the high degree of genomic diversity and genomic characteristic for cold adaptation.</title>
        <authorList>
            <person name="Qin Q.L."/>
            <person name="Xie B.B."/>
            <person name="Yu Y."/>
            <person name="Shu Y.L."/>
            <person name="Rong J.C."/>
            <person name="Zhang Y.J."/>
            <person name="Zhao D.L."/>
            <person name="Chen X.L."/>
            <person name="Zhang X.Y."/>
            <person name="Chen B."/>
            <person name="Zhou B.C."/>
            <person name="Zhang Y.Z."/>
        </authorList>
    </citation>
    <scope>NUCLEOTIDE SEQUENCE [LARGE SCALE GENOMIC DNA]</scope>
    <source>
        <strain evidence="1 2">NO2</strain>
    </source>
</reference>
<sequence>METTQACTRTGLLNENFIIVLFLNYQKYISPSCWRTVFD</sequence>
<evidence type="ECO:0000313" key="2">
    <source>
        <dbReference type="Proteomes" id="UP000008372"/>
    </source>
</evidence>
<evidence type="ECO:0000313" key="1">
    <source>
        <dbReference type="EMBL" id="GAC04452.1"/>
    </source>
</evidence>
<keyword evidence="2" id="KW-1185">Reference proteome</keyword>
<name>A0ABQ0I559_9ALTE</name>
<dbReference type="EMBL" id="BAEK01000027">
    <property type="protein sequence ID" value="GAC04452.1"/>
    <property type="molecule type" value="Genomic_DNA"/>
</dbReference>
<dbReference type="Proteomes" id="UP000008372">
    <property type="component" value="Unassembled WGS sequence"/>
</dbReference>
<organism evidence="1 2">
    <name type="scientific">Paraglaciecola agarilytica NO2</name>
    <dbReference type="NCBI Taxonomy" id="1125747"/>
    <lineage>
        <taxon>Bacteria</taxon>
        <taxon>Pseudomonadati</taxon>
        <taxon>Pseudomonadota</taxon>
        <taxon>Gammaproteobacteria</taxon>
        <taxon>Alteromonadales</taxon>
        <taxon>Alteromonadaceae</taxon>
        <taxon>Paraglaciecola</taxon>
    </lineage>
</organism>
<proteinExistence type="predicted"/>